<dbReference type="Proteomes" id="UP000799118">
    <property type="component" value="Unassembled WGS sequence"/>
</dbReference>
<feature type="non-terminal residue" evidence="2">
    <location>
        <position position="135"/>
    </location>
</feature>
<dbReference type="AlphaFoldDB" id="A0A6A4GD36"/>
<accession>A0A6A4GD36</accession>
<keyword evidence="1" id="KW-1133">Transmembrane helix</keyword>
<reference evidence="2" key="1">
    <citation type="journal article" date="2019" name="Environ. Microbiol.">
        <title>Fungal ecological strategies reflected in gene transcription - a case study of two litter decomposers.</title>
        <authorList>
            <person name="Barbi F."/>
            <person name="Kohler A."/>
            <person name="Barry K."/>
            <person name="Baskaran P."/>
            <person name="Daum C."/>
            <person name="Fauchery L."/>
            <person name="Ihrmark K."/>
            <person name="Kuo A."/>
            <person name="LaButti K."/>
            <person name="Lipzen A."/>
            <person name="Morin E."/>
            <person name="Grigoriev I.V."/>
            <person name="Henrissat B."/>
            <person name="Lindahl B."/>
            <person name="Martin F."/>
        </authorList>
    </citation>
    <scope>NUCLEOTIDE SEQUENCE</scope>
    <source>
        <strain evidence="2">JB14</strain>
    </source>
</reference>
<organism evidence="2 3">
    <name type="scientific">Gymnopus androsaceus JB14</name>
    <dbReference type="NCBI Taxonomy" id="1447944"/>
    <lineage>
        <taxon>Eukaryota</taxon>
        <taxon>Fungi</taxon>
        <taxon>Dikarya</taxon>
        <taxon>Basidiomycota</taxon>
        <taxon>Agaricomycotina</taxon>
        <taxon>Agaricomycetes</taxon>
        <taxon>Agaricomycetidae</taxon>
        <taxon>Agaricales</taxon>
        <taxon>Marasmiineae</taxon>
        <taxon>Omphalotaceae</taxon>
        <taxon>Gymnopus</taxon>
    </lineage>
</organism>
<keyword evidence="1" id="KW-0472">Membrane</keyword>
<evidence type="ECO:0000256" key="1">
    <source>
        <dbReference type="SAM" id="Phobius"/>
    </source>
</evidence>
<protein>
    <submittedName>
        <fullName evidence="2">Uncharacterized protein</fullName>
    </submittedName>
</protein>
<keyword evidence="1" id="KW-0812">Transmembrane</keyword>
<evidence type="ECO:0000313" key="2">
    <source>
        <dbReference type="EMBL" id="KAE9383331.1"/>
    </source>
</evidence>
<gene>
    <name evidence="2" type="ORF">BT96DRAFT_1036493</name>
</gene>
<name>A0A6A4GD36_9AGAR</name>
<keyword evidence="3" id="KW-1185">Reference proteome</keyword>
<sequence length="135" mass="15780">MHSEFYIAKMYTGTVHHTYNFKVLLIDLVPPFYYVNPSAIVGLVFYYCKSDCDTPSSLARLAQLPKTKRTFFGSFEHLFSLAFMFTAEMYLLRVNRRLPRHQRLRFNSIDIGETFCHNSDIAGFNICITLFTKKL</sequence>
<dbReference type="EMBL" id="ML770548">
    <property type="protein sequence ID" value="KAE9383331.1"/>
    <property type="molecule type" value="Genomic_DNA"/>
</dbReference>
<evidence type="ECO:0000313" key="3">
    <source>
        <dbReference type="Proteomes" id="UP000799118"/>
    </source>
</evidence>
<proteinExistence type="predicted"/>
<feature type="transmembrane region" description="Helical" evidence="1">
    <location>
        <begin position="71"/>
        <end position="92"/>
    </location>
</feature>